<name>A0AAD2GY08_9AGAR</name>
<comment type="caution">
    <text evidence="1">The sequence shown here is derived from an EMBL/GenBank/DDBJ whole genome shotgun (WGS) entry which is preliminary data.</text>
</comment>
<accession>A0AAD2GY08</accession>
<gene>
    <name evidence="1" type="ORF">MYCIT1_LOCUS4747</name>
</gene>
<protein>
    <submittedName>
        <fullName evidence="1">Uncharacterized protein</fullName>
    </submittedName>
</protein>
<evidence type="ECO:0000313" key="2">
    <source>
        <dbReference type="Proteomes" id="UP001295794"/>
    </source>
</evidence>
<dbReference type="EMBL" id="CAVNYO010000059">
    <property type="protein sequence ID" value="CAK5264513.1"/>
    <property type="molecule type" value="Genomic_DNA"/>
</dbReference>
<evidence type="ECO:0000313" key="1">
    <source>
        <dbReference type="EMBL" id="CAK5264513.1"/>
    </source>
</evidence>
<dbReference type="AlphaFoldDB" id="A0AAD2GY08"/>
<dbReference type="Proteomes" id="UP001295794">
    <property type="component" value="Unassembled WGS sequence"/>
</dbReference>
<proteinExistence type="predicted"/>
<sequence length="205" mass="22545">MVTLSAEMDKMVGRGAGRRCDCLGISTRFHALGPMGLNMRTGYPKVEFSAHLLYHPWNSKPPCASRFDSRRLMPCNKPRGGTRSKKRVEHAGMVIRSLLFRPRLVIRNTKTDPERISADGIAWVELSANPLIYLAGVADQISHDSVRSGPLPILEDKSARTQKSWLAGDIGDFALRLGNARFLLVSPARLMSISDHCKSSAGFGA</sequence>
<organism evidence="1 2">
    <name type="scientific">Mycena citricolor</name>
    <dbReference type="NCBI Taxonomy" id="2018698"/>
    <lineage>
        <taxon>Eukaryota</taxon>
        <taxon>Fungi</taxon>
        <taxon>Dikarya</taxon>
        <taxon>Basidiomycota</taxon>
        <taxon>Agaricomycotina</taxon>
        <taxon>Agaricomycetes</taxon>
        <taxon>Agaricomycetidae</taxon>
        <taxon>Agaricales</taxon>
        <taxon>Marasmiineae</taxon>
        <taxon>Mycenaceae</taxon>
        <taxon>Mycena</taxon>
    </lineage>
</organism>
<reference evidence="1" key="1">
    <citation type="submission" date="2023-11" db="EMBL/GenBank/DDBJ databases">
        <authorList>
            <person name="De Vega J J."/>
            <person name="De Vega J J."/>
        </authorList>
    </citation>
    <scope>NUCLEOTIDE SEQUENCE</scope>
</reference>
<keyword evidence="2" id="KW-1185">Reference proteome</keyword>